<dbReference type="RefSeq" id="WP_156466580.1">
    <property type="nucleotide sequence ID" value="NZ_JACHBU010000003.1"/>
</dbReference>
<comment type="caution">
    <text evidence="2">The sequence shown here is derived from an EMBL/GenBank/DDBJ whole genome shotgun (WGS) entry which is preliminary data.</text>
</comment>
<feature type="transmembrane region" description="Helical" evidence="1">
    <location>
        <begin position="24"/>
        <end position="46"/>
    </location>
</feature>
<evidence type="ECO:0000313" key="2">
    <source>
        <dbReference type="EMBL" id="MBB6508856.1"/>
    </source>
</evidence>
<keyword evidence="3" id="KW-1185">Reference proteome</keyword>
<dbReference type="AlphaFoldDB" id="A0A7X0JLI9"/>
<keyword evidence="1" id="KW-0812">Transmembrane</keyword>
<keyword evidence="1" id="KW-1133">Transmembrane helix</keyword>
<reference evidence="2 3" key="1">
    <citation type="submission" date="2020-08" db="EMBL/GenBank/DDBJ databases">
        <title>The Agave Microbiome: Exploring the role of microbial communities in plant adaptations to desert environments.</title>
        <authorList>
            <person name="Partida-Martinez L.P."/>
        </authorList>
    </citation>
    <scope>NUCLEOTIDE SEQUENCE [LARGE SCALE GENOMIC DNA]</scope>
    <source>
        <strain evidence="2 3">AS3.12</strain>
    </source>
</reference>
<sequence length="47" mass="5143">MQPIQHHTRAFPHRAPGVVSRWQWVAYAGLVTAAFVFIGAVTLGILA</sequence>
<evidence type="ECO:0000256" key="1">
    <source>
        <dbReference type="SAM" id="Phobius"/>
    </source>
</evidence>
<keyword evidence="1" id="KW-0472">Membrane</keyword>
<gene>
    <name evidence="2" type="ORF">F4695_002205</name>
</gene>
<evidence type="ECO:0000313" key="3">
    <source>
        <dbReference type="Proteomes" id="UP000585437"/>
    </source>
</evidence>
<name>A0A7X0JLI9_9HYPH</name>
<proteinExistence type="predicted"/>
<dbReference type="EMBL" id="JACHBU010000003">
    <property type="protein sequence ID" value="MBB6508856.1"/>
    <property type="molecule type" value="Genomic_DNA"/>
</dbReference>
<protein>
    <submittedName>
        <fullName evidence="2">Uncharacterized protein</fullName>
    </submittedName>
</protein>
<dbReference type="Proteomes" id="UP000585437">
    <property type="component" value="Unassembled WGS sequence"/>
</dbReference>
<organism evidence="2 3">
    <name type="scientific">Rhizobium soli</name>
    <dbReference type="NCBI Taxonomy" id="424798"/>
    <lineage>
        <taxon>Bacteria</taxon>
        <taxon>Pseudomonadati</taxon>
        <taxon>Pseudomonadota</taxon>
        <taxon>Alphaproteobacteria</taxon>
        <taxon>Hyphomicrobiales</taxon>
        <taxon>Rhizobiaceae</taxon>
        <taxon>Rhizobium/Agrobacterium group</taxon>
        <taxon>Rhizobium</taxon>
    </lineage>
</organism>
<accession>A0A7X0JLI9</accession>